<accession>A0A2P6NH06</accession>
<dbReference type="AlphaFoldDB" id="A0A2P6NH06"/>
<evidence type="ECO:0000313" key="2">
    <source>
        <dbReference type="EMBL" id="PRP83243.1"/>
    </source>
</evidence>
<keyword evidence="3" id="KW-1185">Reference proteome</keyword>
<proteinExistence type="predicted"/>
<gene>
    <name evidence="2" type="ORF">PROFUN_09455</name>
</gene>
<protein>
    <submittedName>
        <fullName evidence="2">Uncharacterized protein</fullName>
    </submittedName>
</protein>
<evidence type="ECO:0000313" key="3">
    <source>
        <dbReference type="Proteomes" id="UP000241769"/>
    </source>
</evidence>
<dbReference type="EMBL" id="MDYQ01000086">
    <property type="protein sequence ID" value="PRP83243.1"/>
    <property type="molecule type" value="Genomic_DNA"/>
</dbReference>
<name>A0A2P6NH06_9EUKA</name>
<sequence length="167" mass="18589">MDVDETYNGVPELFGSPRQASPPRPLSPTSECPRACCQAANAPPHRESLPAPLRRRGPRPPSGCQFVYANPDTRCKLRGPRRTGSDGKVYCEAHIEDGRSVLRIPSLSLERNHASAEAQRRGTKYSQCCCLATDCIEQFINLQNLYCLDNNTNIRTIHTRDSSSSRM</sequence>
<dbReference type="InParanoid" id="A0A2P6NH06"/>
<evidence type="ECO:0000256" key="1">
    <source>
        <dbReference type="SAM" id="MobiDB-lite"/>
    </source>
</evidence>
<dbReference type="Proteomes" id="UP000241769">
    <property type="component" value="Unassembled WGS sequence"/>
</dbReference>
<comment type="caution">
    <text evidence="2">The sequence shown here is derived from an EMBL/GenBank/DDBJ whole genome shotgun (WGS) entry which is preliminary data.</text>
</comment>
<organism evidence="2 3">
    <name type="scientific">Planoprotostelium fungivorum</name>
    <dbReference type="NCBI Taxonomy" id="1890364"/>
    <lineage>
        <taxon>Eukaryota</taxon>
        <taxon>Amoebozoa</taxon>
        <taxon>Evosea</taxon>
        <taxon>Variosea</taxon>
        <taxon>Cavosteliida</taxon>
        <taxon>Cavosteliaceae</taxon>
        <taxon>Planoprotostelium</taxon>
    </lineage>
</organism>
<feature type="region of interest" description="Disordered" evidence="1">
    <location>
        <begin position="1"/>
        <end position="63"/>
    </location>
</feature>
<reference evidence="2 3" key="1">
    <citation type="journal article" date="2018" name="Genome Biol. Evol.">
        <title>Multiple Roots of Fruiting Body Formation in Amoebozoa.</title>
        <authorList>
            <person name="Hillmann F."/>
            <person name="Forbes G."/>
            <person name="Novohradska S."/>
            <person name="Ferling I."/>
            <person name="Riege K."/>
            <person name="Groth M."/>
            <person name="Westermann M."/>
            <person name="Marz M."/>
            <person name="Spaller T."/>
            <person name="Winckler T."/>
            <person name="Schaap P."/>
            <person name="Glockner G."/>
        </authorList>
    </citation>
    <scope>NUCLEOTIDE SEQUENCE [LARGE SCALE GENOMIC DNA]</scope>
    <source>
        <strain evidence="2 3">Jena</strain>
    </source>
</reference>